<evidence type="ECO:0000259" key="1">
    <source>
        <dbReference type="Pfam" id="PF14392"/>
    </source>
</evidence>
<sequence>MESDFVGLTLDEEEEAILRVQVDSDSVREEKSLSLVGCFLTASIIHYLAMKSTMANLWHPVRGFQIRDLGKKRFKYERLTLFCFYCGRLGHSDSFCEVKMEAGMEIAKIGWNLSLRAQSRRAQAMGSVWLREE</sequence>
<gene>
    <name evidence="2" type="ORF">Golob_024048</name>
</gene>
<accession>A0A7J8NKL1</accession>
<reference evidence="2 3" key="1">
    <citation type="journal article" date="2019" name="Genome Biol. Evol.">
        <title>Insights into the evolution of the New World diploid cottons (Gossypium, subgenus Houzingenia) based on genome sequencing.</title>
        <authorList>
            <person name="Grover C.E."/>
            <person name="Arick M.A. 2nd"/>
            <person name="Thrash A."/>
            <person name="Conover J.L."/>
            <person name="Sanders W.S."/>
            <person name="Peterson D.G."/>
            <person name="Frelichowski J.E."/>
            <person name="Scheffler J.A."/>
            <person name="Scheffler B.E."/>
            <person name="Wendel J.F."/>
        </authorList>
    </citation>
    <scope>NUCLEOTIDE SEQUENCE [LARGE SCALE GENOMIC DNA]</scope>
    <source>
        <strain evidence="2">157</strain>
        <tissue evidence="2">Leaf</tissue>
    </source>
</reference>
<evidence type="ECO:0000313" key="2">
    <source>
        <dbReference type="EMBL" id="MBA0577509.1"/>
    </source>
</evidence>
<dbReference type="Proteomes" id="UP000593572">
    <property type="component" value="Unassembled WGS sequence"/>
</dbReference>
<evidence type="ECO:0000313" key="3">
    <source>
        <dbReference type="Proteomes" id="UP000593572"/>
    </source>
</evidence>
<protein>
    <recommendedName>
        <fullName evidence="1">Zinc knuckle CX2CX4HX4C domain-containing protein</fullName>
    </recommendedName>
</protein>
<dbReference type="EMBL" id="JABEZX010355900">
    <property type="protein sequence ID" value="MBA0577509.1"/>
    <property type="molecule type" value="Genomic_DNA"/>
</dbReference>
<feature type="domain" description="Zinc knuckle CX2CX4HX4C" evidence="1">
    <location>
        <begin position="73"/>
        <end position="97"/>
    </location>
</feature>
<proteinExistence type="predicted"/>
<keyword evidence="3" id="KW-1185">Reference proteome</keyword>
<dbReference type="Pfam" id="PF14392">
    <property type="entry name" value="zf-CCHC_4"/>
    <property type="match status" value="1"/>
</dbReference>
<organism evidence="2 3">
    <name type="scientific">Gossypium lobatum</name>
    <dbReference type="NCBI Taxonomy" id="34289"/>
    <lineage>
        <taxon>Eukaryota</taxon>
        <taxon>Viridiplantae</taxon>
        <taxon>Streptophyta</taxon>
        <taxon>Embryophyta</taxon>
        <taxon>Tracheophyta</taxon>
        <taxon>Spermatophyta</taxon>
        <taxon>Magnoliopsida</taxon>
        <taxon>eudicotyledons</taxon>
        <taxon>Gunneridae</taxon>
        <taxon>Pentapetalae</taxon>
        <taxon>rosids</taxon>
        <taxon>malvids</taxon>
        <taxon>Malvales</taxon>
        <taxon>Malvaceae</taxon>
        <taxon>Malvoideae</taxon>
        <taxon>Gossypium</taxon>
    </lineage>
</organism>
<dbReference type="InterPro" id="IPR025836">
    <property type="entry name" value="Zn_knuckle_CX2CX4HX4C"/>
</dbReference>
<comment type="caution">
    <text evidence="2">The sequence shown here is derived from an EMBL/GenBank/DDBJ whole genome shotgun (WGS) entry which is preliminary data.</text>
</comment>
<name>A0A7J8NKL1_9ROSI</name>
<dbReference type="AlphaFoldDB" id="A0A7J8NKL1"/>